<reference evidence="2" key="1">
    <citation type="journal article" date="2008" name="Nat. Genet.">
        <title>The Pristionchus pacificus genome provides a unique perspective on nematode lifestyle and parasitism.</title>
        <authorList>
            <person name="Dieterich C."/>
            <person name="Clifton S.W."/>
            <person name="Schuster L.N."/>
            <person name="Chinwalla A."/>
            <person name="Delehaunty K."/>
            <person name="Dinkelacker I."/>
            <person name="Fulton L."/>
            <person name="Fulton R."/>
            <person name="Godfrey J."/>
            <person name="Minx P."/>
            <person name="Mitreva M."/>
            <person name="Roeseler W."/>
            <person name="Tian H."/>
            <person name="Witte H."/>
            <person name="Yang S.P."/>
            <person name="Wilson R.K."/>
            <person name="Sommer R.J."/>
        </authorList>
    </citation>
    <scope>NUCLEOTIDE SEQUENCE [LARGE SCALE GENOMIC DNA]</scope>
    <source>
        <strain evidence="2">PS312</strain>
    </source>
</reference>
<gene>
    <name evidence="1" type="primary">WBGene00284786</name>
</gene>
<accession>A0A2A6BUZ0</accession>
<evidence type="ECO:0000313" key="1">
    <source>
        <dbReference type="EnsemblMetazoa" id="PPA46417.1"/>
    </source>
</evidence>
<organism evidence="1 2">
    <name type="scientific">Pristionchus pacificus</name>
    <name type="common">Parasitic nematode worm</name>
    <dbReference type="NCBI Taxonomy" id="54126"/>
    <lineage>
        <taxon>Eukaryota</taxon>
        <taxon>Metazoa</taxon>
        <taxon>Ecdysozoa</taxon>
        <taxon>Nematoda</taxon>
        <taxon>Chromadorea</taxon>
        <taxon>Rhabditida</taxon>
        <taxon>Rhabditina</taxon>
        <taxon>Diplogasteromorpha</taxon>
        <taxon>Diplogasteroidea</taxon>
        <taxon>Neodiplogasteridae</taxon>
        <taxon>Pristionchus</taxon>
    </lineage>
</organism>
<keyword evidence="2" id="KW-1185">Reference proteome</keyword>
<dbReference type="EnsemblMetazoa" id="PPA46417.1">
    <property type="protein sequence ID" value="PPA46417.1"/>
    <property type="gene ID" value="WBGene00284786"/>
</dbReference>
<dbReference type="Proteomes" id="UP000005239">
    <property type="component" value="Unassembled WGS sequence"/>
</dbReference>
<dbReference type="AlphaFoldDB" id="A0A2A6BUZ0"/>
<name>A0A2A6BUZ0_PRIPA</name>
<reference evidence="1" key="2">
    <citation type="submission" date="2022-06" db="UniProtKB">
        <authorList>
            <consortium name="EnsemblMetazoa"/>
        </authorList>
    </citation>
    <scope>IDENTIFICATION</scope>
    <source>
        <strain evidence="1">PS312</strain>
    </source>
</reference>
<sequence length="86" mass="9740">MVGRVPPRAWEIREPEKECQNPIFGSCATRNGILLRVGEFGEEGCENNAKTKILVKGLRKAAVCFLKAAANYRIFTVDRRLRKGYK</sequence>
<evidence type="ECO:0000313" key="2">
    <source>
        <dbReference type="Proteomes" id="UP000005239"/>
    </source>
</evidence>
<accession>A0A8R1Z5U3</accession>
<proteinExistence type="predicted"/>
<protein>
    <submittedName>
        <fullName evidence="1">Uncharacterized protein</fullName>
    </submittedName>
</protein>